<protein>
    <recommendedName>
        <fullName evidence="3">DUF4773 domain-containing protein</fullName>
    </recommendedName>
</protein>
<comment type="caution">
    <text evidence="4">The sequence shown here is derived from an EMBL/GenBank/DDBJ whole genome shotgun (WGS) entry which is preliminary data.</text>
</comment>
<organism evidence="4 5">
    <name type="scientific">Lasius niger</name>
    <name type="common">Black garden ant</name>
    <dbReference type="NCBI Taxonomy" id="67767"/>
    <lineage>
        <taxon>Eukaryota</taxon>
        <taxon>Metazoa</taxon>
        <taxon>Ecdysozoa</taxon>
        <taxon>Arthropoda</taxon>
        <taxon>Hexapoda</taxon>
        <taxon>Insecta</taxon>
        <taxon>Pterygota</taxon>
        <taxon>Neoptera</taxon>
        <taxon>Endopterygota</taxon>
        <taxon>Hymenoptera</taxon>
        <taxon>Apocrita</taxon>
        <taxon>Aculeata</taxon>
        <taxon>Formicoidea</taxon>
        <taxon>Formicidae</taxon>
        <taxon>Formicinae</taxon>
        <taxon>Lasius</taxon>
        <taxon>Lasius</taxon>
    </lineage>
</organism>
<feature type="compositionally biased region" description="Polar residues" evidence="1">
    <location>
        <begin position="219"/>
        <end position="229"/>
    </location>
</feature>
<feature type="domain" description="DUF4773" evidence="3">
    <location>
        <begin position="64"/>
        <end position="180"/>
    </location>
</feature>
<accession>A0A0J7KSG8</accession>
<sequence>MLVKWICMSLLMLVAQDVMGSHYIDVSKYDMVYYDPNTRLGLKGELEDHGRDPLPGVAFHGVGCNCENFTCGCCTGINITAFNFDRHACTNFTYIPEDFAIKLKFIMNEKVLLSTGPISAKNPPPLCMPFYLPFVSFCVRFFDVYTSGKNLHACIDFETLVVRWPILILHFDCVKIGADGVSWMKPEEVSGEFQAVKPEVAESSGPEVYDEVNFESDSTELPSNQTLSLTPEEEDNIGQLKL</sequence>
<evidence type="ECO:0000313" key="4">
    <source>
        <dbReference type="EMBL" id="KMQ93293.1"/>
    </source>
</evidence>
<dbReference type="EMBL" id="LBMM01003638">
    <property type="protein sequence ID" value="KMQ93293.1"/>
    <property type="molecule type" value="Genomic_DNA"/>
</dbReference>
<keyword evidence="5" id="KW-1185">Reference proteome</keyword>
<feature type="signal peptide" evidence="2">
    <location>
        <begin position="1"/>
        <end position="20"/>
    </location>
</feature>
<dbReference type="PANTHER" id="PTHR36299:SF1">
    <property type="entry name" value="DUF4773 DOMAIN-CONTAINING PROTEIN"/>
    <property type="match status" value="1"/>
</dbReference>
<dbReference type="PANTHER" id="PTHR36299">
    <property type="entry name" value="AGAP008005-PA"/>
    <property type="match status" value="1"/>
</dbReference>
<feature type="region of interest" description="Disordered" evidence="1">
    <location>
        <begin position="213"/>
        <end position="242"/>
    </location>
</feature>
<keyword evidence="2" id="KW-0732">Signal</keyword>
<dbReference type="AlphaFoldDB" id="A0A0J7KSG8"/>
<reference evidence="4 5" key="1">
    <citation type="submission" date="2015-04" db="EMBL/GenBank/DDBJ databases">
        <title>Lasius niger genome sequencing.</title>
        <authorList>
            <person name="Konorov E.A."/>
            <person name="Nikitin M.A."/>
            <person name="Kirill M.V."/>
            <person name="Chang P."/>
        </authorList>
    </citation>
    <scope>NUCLEOTIDE SEQUENCE [LARGE SCALE GENOMIC DNA]</scope>
    <source>
        <tissue evidence="4">Whole</tissue>
    </source>
</reference>
<feature type="chain" id="PRO_5005290189" description="DUF4773 domain-containing protein" evidence="2">
    <location>
        <begin position="21"/>
        <end position="242"/>
    </location>
</feature>
<evidence type="ECO:0000256" key="2">
    <source>
        <dbReference type="SAM" id="SignalP"/>
    </source>
</evidence>
<evidence type="ECO:0000259" key="3">
    <source>
        <dbReference type="Pfam" id="PF15998"/>
    </source>
</evidence>
<dbReference type="Pfam" id="PF15998">
    <property type="entry name" value="DUF4773"/>
    <property type="match status" value="1"/>
</dbReference>
<proteinExistence type="predicted"/>
<dbReference type="PaxDb" id="67767-A0A0J7KSG8"/>
<dbReference type="STRING" id="67767.A0A0J7KSG8"/>
<dbReference type="InterPro" id="IPR031941">
    <property type="entry name" value="DUF4773"/>
</dbReference>
<dbReference type="OrthoDB" id="5952164at2759"/>
<dbReference type="Proteomes" id="UP000036403">
    <property type="component" value="Unassembled WGS sequence"/>
</dbReference>
<evidence type="ECO:0000313" key="5">
    <source>
        <dbReference type="Proteomes" id="UP000036403"/>
    </source>
</evidence>
<gene>
    <name evidence="4" type="ORF">RF55_6612</name>
</gene>
<name>A0A0J7KSG8_LASNI</name>
<evidence type="ECO:0000256" key="1">
    <source>
        <dbReference type="SAM" id="MobiDB-lite"/>
    </source>
</evidence>